<protein>
    <submittedName>
        <fullName evidence="2">Uncharacterized protein</fullName>
    </submittedName>
</protein>
<evidence type="ECO:0000256" key="1">
    <source>
        <dbReference type="SAM" id="Phobius"/>
    </source>
</evidence>
<dbReference type="RefSeq" id="WP_046136120.1">
    <property type="nucleotide sequence ID" value="NZ_FQVC01000008.1"/>
</dbReference>
<organism evidence="2 4">
    <name type="scientific">Devosia limi DSM 17137</name>
    <dbReference type="NCBI Taxonomy" id="1121477"/>
    <lineage>
        <taxon>Bacteria</taxon>
        <taxon>Pseudomonadati</taxon>
        <taxon>Pseudomonadota</taxon>
        <taxon>Alphaproteobacteria</taxon>
        <taxon>Hyphomicrobiales</taxon>
        <taxon>Devosiaceae</taxon>
        <taxon>Devosia</taxon>
    </lineage>
</organism>
<keyword evidence="1" id="KW-1133">Transmembrane helix</keyword>
<dbReference type="OrthoDB" id="7948887at2"/>
<dbReference type="Proteomes" id="UP000033608">
    <property type="component" value="Unassembled WGS sequence"/>
</dbReference>
<evidence type="ECO:0000313" key="4">
    <source>
        <dbReference type="Proteomes" id="UP000033608"/>
    </source>
</evidence>
<evidence type="ECO:0000313" key="3">
    <source>
        <dbReference type="EMBL" id="SHF50890.1"/>
    </source>
</evidence>
<keyword evidence="4" id="KW-1185">Reference proteome</keyword>
<evidence type="ECO:0000313" key="5">
    <source>
        <dbReference type="Proteomes" id="UP000184533"/>
    </source>
</evidence>
<accession>A0A0F5LMK6</accession>
<name>A0A0F5LMK6_9HYPH</name>
<gene>
    <name evidence="3" type="ORF">SAMN02745223_02859</name>
    <name evidence="2" type="ORF">VW29_15275</name>
</gene>
<reference evidence="3 5" key="2">
    <citation type="submission" date="2016-11" db="EMBL/GenBank/DDBJ databases">
        <authorList>
            <person name="Jaros S."/>
            <person name="Januszkiewicz K."/>
            <person name="Wedrychowicz H."/>
        </authorList>
    </citation>
    <scope>NUCLEOTIDE SEQUENCE [LARGE SCALE GENOMIC DNA]</scope>
    <source>
        <strain evidence="3 5">DSM 17137</strain>
    </source>
</reference>
<evidence type="ECO:0000313" key="2">
    <source>
        <dbReference type="EMBL" id="KKB82907.1"/>
    </source>
</evidence>
<dbReference type="EMBL" id="LAJF01000091">
    <property type="protein sequence ID" value="KKB82907.1"/>
    <property type="molecule type" value="Genomic_DNA"/>
</dbReference>
<feature type="transmembrane region" description="Helical" evidence="1">
    <location>
        <begin position="92"/>
        <end position="115"/>
    </location>
</feature>
<dbReference type="AlphaFoldDB" id="A0A0F5LMK6"/>
<dbReference type="PATRIC" id="fig|1121477.3.peg.4227"/>
<keyword evidence="1" id="KW-0472">Membrane</keyword>
<feature type="transmembrane region" description="Helical" evidence="1">
    <location>
        <begin position="53"/>
        <end position="80"/>
    </location>
</feature>
<feature type="transmembrane region" description="Helical" evidence="1">
    <location>
        <begin position="127"/>
        <end position="147"/>
    </location>
</feature>
<dbReference type="EMBL" id="FQVC01000008">
    <property type="protein sequence ID" value="SHF50890.1"/>
    <property type="molecule type" value="Genomic_DNA"/>
</dbReference>
<keyword evidence="1" id="KW-0812">Transmembrane</keyword>
<feature type="transmembrane region" description="Helical" evidence="1">
    <location>
        <begin position="154"/>
        <end position="173"/>
    </location>
</feature>
<feature type="transmembrane region" description="Helical" evidence="1">
    <location>
        <begin position="12"/>
        <end position="33"/>
    </location>
</feature>
<reference evidence="2 4" key="1">
    <citation type="submission" date="2015-03" db="EMBL/GenBank/DDBJ databases">
        <authorList>
            <person name="Hassan Y.I."/>
            <person name="Lepp D."/>
            <person name="Zhou T."/>
        </authorList>
    </citation>
    <scope>NUCLEOTIDE SEQUENCE [LARGE SCALE GENOMIC DNA]</scope>
    <source>
        <strain evidence="2 4">DSM 17137</strain>
    </source>
</reference>
<sequence length="175" mass="18683">MSQDTIDLLKAMVVILLVFALSTVVMMYLLFAYRTFGGNLPIIGSLPSYEPPAAIPLLVDVRWLVVLGATFLTGSGLTLILTSQTMDMAMLIFAKAMTLIITAAFGIFGGIWLYMRLSAGTELSLASLNRLAIALVIFFVLASVLRLSSLRASGALRFAIAAALILLGPIVLVSL</sequence>
<dbReference type="Proteomes" id="UP000184533">
    <property type="component" value="Unassembled WGS sequence"/>
</dbReference>
<proteinExistence type="predicted"/>